<feature type="compositionally biased region" description="Acidic residues" evidence="1">
    <location>
        <begin position="445"/>
        <end position="455"/>
    </location>
</feature>
<feature type="compositionally biased region" description="Acidic residues" evidence="1">
    <location>
        <begin position="408"/>
        <end position="437"/>
    </location>
</feature>
<proteinExistence type="predicted"/>
<protein>
    <submittedName>
        <fullName evidence="4">Probable beta-tubulin polyglutamylase</fullName>
    </submittedName>
</protein>
<reference evidence="4" key="2">
    <citation type="submission" date="2025-04" db="UniProtKB">
        <authorList>
            <consortium name="RefSeq"/>
        </authorList>
    </citation>
    <scope>IDENTIFICATION</scope>
</reference>
<feature type="region of interest" description="Disordered" evidence="1">
    <location>
        <begin position="76"/>
        <end position="121"/>
    </location>
</feature>
<sequence length="657" mass="73665">MDFHTLSRRELQALCKRNKIPANITNVAMADALAALQSVEGIEEFLNGDRSGVSESPMKVEVISLEIPRTALRTSTRRKAVKDETITTRSRRGAVARGTEESENRDFNMALTTPSLPGSRRRTAAASSACKKVDFQMTVDDQKEDNDLDQEKKEIEKTPAVPKSQKRVVGASTRKRTETRNNGAAEQRVYSTRRSVRLLEKNMESLSLGGDEEMEPISVHMSFEDMPNSSVPVKENTELEIESKIIDESESKLDEDLRVEVDDGEKSEIGSEVKLSEEEPEIVLDDLLKSSDENVVTAKSVDDSETEALHANLDVKCFSEDKVNEASKAVEISAEEINESDKSSLPTEDLDVTEVVHKSNIAEEFGMEVECKQNESTSELEHKIEEDVEEEKHVNNSAEELSLPHENVEEETEVDGDDDVLSSDEESLMEVKDDQDEYDYKSDPTSEDEASDADIEGDKKETEMEKSSVQAEEDDTIINKSVEEFPENVADDLVDVKIQWQMEEEAPPKDITVEAIDSQPKIPNAIVQCEEALVEITTTSSNNNAVQSLANQFPRPTIEAKSPVKEQIISLLMDNLDAEEEDEKEQNKAKCIQIVEKNDVSLRQLKKMFKEKLQLNKKKMDNNNINTKVVGGGVKVRTALQPVLENRMTVDELEKRH</sequence>
<dbReference type="InParanoid" id="A0A1S3CT90"/>
<dbReference type="RefSeq" id="XP_008467303.1">
    <property type="nucleotide sequence ID" value="XM_008469081.2"/>
</dbReference>
<dbReference type="OrthoDB" id="1916794at2759"/>
<keyword evidence="3" id="KW-1185">Reference proteome</keyword>
<reference evidence="2" key="1">
    <citation type="submission" date="2023-03" db="UniProtKB">
        <authorList>
            <consortium name="EnsemblPlants"/>
        </authorList>
    </citation>
    <scope>IDENTIFICATION</scope>
</reference>
<name>A0A1S3CT90_CUCME</name>
<gene>
    <name evidence="4" type="primary">LOC103504683</name>
    <name evidence="2" type="synonym">103504683</name>
</gene>
<dbReference type="GeneID" id="103504683"/>
<feature type="region of interest" description="Disordered" evidence="1">
    <location>
        <begin position="255"/>
        <end position="277"/>
    </location>
</feature>
<evidence type="ECO:0000313" key="3">
    <source>
        <dbReference type="Proteomes" id="UP001652600"/>
    </source>
</evidence>
<dbReference type="Gramene" id="MELO3C005430.2.1">
    <property type="protein sequence ID" value="MELO3C005430.2.1"/>
    <property type="gene ID" value="MELO3C005430.2"/>
</dbReference>
<dbReference type="AlphaFoldDB" id="A0A1S3CT90"/>
<dbReference type="SMR" id="A0A1S3CT90"/>
<dbReference type="EnsemblPlants" id="MELO3C005430.2.1">
    <property type="protein sequence ID" value="MELO3C005430.2.1"/>
    <property type="gene ID" value="MELO3C005430.2"/>
</dbReference>
<feature type="compositionally biased region" description="Polar residues" evidence="1">
    <location>
        <begin position="180"/>
        <end position="189"/>
    </location>
</feature>
<organism evidence="3 4">
    <name type="scientific">Cucumis melo</name>
    <name type="common">Muskmelon</name>
    <dbReference type="NCBI Taxonomy" id="3656"/>
    <lineage>
        <taxon>Eukaryota</taxon>
        <taxon>Viridiplantae</taxon>
        <taxon>Streptophyta</taxon>
        <taxon>Embryophyta</taxon>
        <taxon>Tracheophyta</taxon>
        <taxon>Spermatophyta</taxon>
        <taxon>Magnoliopsida</taxon>
        <taxon>eudicotyledons</taxon>
        <taxon>Gunneridae</taxon>
        <taxon>Pentapetalae</taxon>
        <taxon>rosids</taxon>
        <taxon>fabids</taxon>
        <taxon>Cucurbitales</taxon>
        <taxon>Cucurbitaceae</taxon>
        <taxon>Benincaseae</taxon>
        <taxon>Cucumis</taxon>
    </lineage>
</organism>
<dbReference type="KEGG" id="cmo:103504683"/>
<evidence type="ECO:0000313" key="2">
    <source>
        <dbReference type="EnsemblPlants" id="MELO3C005430.2.1"/>
    </source>
</evidence>
<dbReference type="PANTHER" id="PTHR33621:SF2">
    <property type="entry name" value="RIBOSOMAL L1 DOMAIN-CONTAINING PROTEIN"/>
    <property type="match status" value="1"/>
</dbReference>
<evidence type="ECO:0000313" key="4">
    <source>
        <dbReference type="RefSeq" id="XP_008467303.1"/>
    </source>
</evidence>
<dbReference type="PANTHER" id="PTHR33621">
    <property type="entry name" value="ASPARTIC/GLUTAMIC ACID-RICH PROTEIN"/>
    <property type="match status" value="1"/>
</dbReference>
<dbReference type="Proteomes" id="UP001652600">
    <property type="component" value="Chromosome 9"/>
</dbReference>
<feature type="region of interest" description="Disordered" evidence="1">
    <location>
        <begin position="141"/>
        <end position="189"/>
    </location>
</feature>
<evidence type="ECO:0000256" key="1">
    <source>
        <dbReference type="SAM" id="MobiDB-lite"/>
    </source>
</evidence>
<accession>A0A1S3CT90</accession>
<feature type="region of interest" description="Disordered" evidence="1">
    <location>
        <begin position="366"/>
        <end position="478"/>
    </location>
</feature>
<feature type="compositionally biased region" description="Basic and acidic residues" evidence="1">
    <location>
        <begin position="369"/>
        <end position="394"/>
    </location>
</feature>
<feature type="compositionally biased region" description="Basic and acidic residues" evidence="1">
    <location>
        <begin position="456"/>
        <end position="466"/>
    </location>
</feature>
<dbReference type="eggNOG" id="ENOG502S27D">
    <property type="taxonomic scope" value="Eukaryota"/>
</dbReference>